<dbReference type="AlphaFoldDB" id="F5YD72"/>
<dbReference type="GO" id="GO:0030246">
    <property type="term" value="F:carbohydrate binding"/>
    <property type="evidence" value="ECO:0007669"/>
    <property type="project" value="InterPro"/>
</dbReference>
<organism evidence="2 3">
    <name type="scientific">Leadbettera azotonutricia (strain ATCC BAA-888 / DSM 13862 / ZAS-9)</name>
    <name type="common">Treponema azotonutricium</name>
    <dbReference type="NCBI Taxonomy" id="545695"/>
    <lineage>
        <taxon>Bacteria</taxon>
        <taxon>Pseudomonadati</taxon>
        <taxon>Spirochaetota</taxon>
        <taxon>Spirochaetia</taxon>
        <taxon>Spirochaetales</taxon>
        <taxon>Breznakiellaceae</taxon>
        <taxon>Leadbettera</taxon>
    </lineage>
</organism>
<dbReference type="SUPFAM" id="SSF49344">
    <property type="entry name" value="CBD9-like"/>
    <property type="match status" value="1"/>
</dbReference>
<dbReference type="STRING" id="545695.TREAZ_2741"/>
<dbReference type="EMBL" id="CP001841">
    <property type="protein sequence ID" value="AEF80243.1"/>
    <property type="molecule type" value="Genomic_DNA"/>
</dbReference>
<protein>
    <recommendedName>
        <fullName evidence="1">Carbohydrate-binding domain-containing protein</fullName>
    </recommendedName>
</protein>
<dbReference type="KEGG" id="taz:TREAZ_2741"/>
<keyword evidence="3" id="KW-1185">Reference proteome</keyword>
<dbReference type="PANTHER" id="PTHR35532">
    <property type="entry name" value="SIMILAR TO POLYHYDROXYALKANOATE DEPOLYMERASE"/>
    <property type="match status" value="1"/>
</dbReference>
<dbReference type="Pfam" id="PF16011">
    <property type="entry name" value="CBM9_2"/>
    <property type="match status" value="1"/>
</dbReference>
<dbReference type="GO" id="GO:0016052">
    <property type="term" value="P:carbohydrate catabolic process"/>
    <property type="evidence" value="ECO:0007669"/>
    <property type="project" value="InterPro"/>
</dbReference>
<feature type="domain" description="Carbohydrate-binding" evidence="1">
    <location>
        <begin position="78"/>
        <end position="132"/>
    </location>
</feature>
<evidence type="ECO:0000313" key="3">
    <source>
        <dbReference type="Proteomes" id="UP000009222"/>
    </source>
</evidence>
<dbReference type="PANTHER" id="PTHR35532:SF5">
    <property type="entry name" value="CARBOHYDRATE-BINDING DOMAIN-CONTAINING PROTEIN"/>
    <property type="match status" value="1"/>
</dbReference>
<sequence>MPLADTSALLYTKSMNNFKPLAEDRIAHYNCCKVGQKFSIDGNLDKPAWKGAEKSRRFVDLVTGEQAFLNTQMAALWDDEALYVAYWVEEPAVRASFTERDSLVWFDNDVETFFAGEDCYYEFEINAYGTVYEVFFIYQDALKKGSRFDVPQFDLHSRDVDVLSGFQDPTRFRKHPRGRRWAFMDFDFPGLKSAVKVDGKINDPSHVDKGWTVELAFPWEGFKILNPGKNFPPKEGDTLRGQFFRFEALHYHGKTITESVGWALNEHGVYDSHIPENFAYLHFSEKQ</sequence>
<reference evidence="3" key="1">
    <citation type="submission" date="2009-12" db="EMBL/GenBank/DDBJ databases">
        <title>Complete sequence of Treponema azotonutricium strain ZAS-9.</title>
        <authorList>
            <person name="Tetu S.G."/>
            <person name="Matson E."/>
            <person name="Ren Q."/>
            <person name="Seshadri R."/>
            <person name="Elbourne L."/>
            <person name="Hassan K.A."/>
            <person name="Durkin A."/>
            <person name="Radune D."/>
            <person name="Mohamoud Y."/>
            <person name="Shay R."/>
            <person name="Jin S."/>
            <person name="Zhang X."/>
            <person name="Lucey K."/>
            <person name="Ballor N.R."/>
            <person name="Ottesen E."/>
            <person name="Rosenthal R."/>
            <person name="Allen A."/>
            <person name="Leadbetter J.R."/>
            <person name="Paulsen I.T."/>
        </authorList>
    </citation>
    <scope>NUCLEOTIDE SEQUENCE [LARGE SCALE GENOMIC DNA]</scope>
    <source>
        <strain evidence="3">ATCC BAA-888 / DSM 13862 / ZAS-9</strain>
    </source>
</reference>
<gene>
    <name evidence="2" type="ordered locus">TREAZ_2741</name>
</gene>
<dbReference type="GO" id="GO:0004553">
    <property type="term" value="F:hydrolase activity, hydrolyzing O-glycosyl compounds"/>
    <property type="evidence" value="ECO:0007669"/>
    <property type="project" value="InterPro"/>
</dbReference>
<dbReference type="eggNOG" id="COG3509">
    <property type="taxonomic scope" value="Bacteria"/>
</dbReference>
<proteinExistence type="predicted"/>
<reference evidence="2 3" key="2">
    <citation type="journal article" date="2011" name="ISME J.">
        <title>RNA-seq reveals cooperative metabolic interactions between two termite-gut spirochete species in co-culture.</title>
        <authorList>
            <person name="Rosenthal A.Z."/>
            <person name="Matson E.G."/>
            <person name="Eldar A."/>
            <person name="Leadbetter J.R."/>
        </authorList>
    </citation>
    <scope>NUCLEOTIDE SEQUENCE [LARGE SCALE GENOMIC DNA]</scope>
    <source>
        <strain evidence="3">ATCC BAA-888 / DSM 13862 / ZAS-9</strain>
    </source>
</reference>
<accession>F5YD72</accession>
<dbReference type="CDD" id="cd09620">
    <property type="entry name" value="CBM9_like_3"/>
    <property type="match status" value="1"/>
</dbReference>
<dbReference type="InterPro" id="IPR010502">
    <property type="entry name" value="Carb-bd_dom_fam9"/>
</dbReference>
<evidence type="ECO:0000313" key="2">
    <source>
        <dbReference type="EMBL" id="AEF80243.1"/>
    </source>
</evidence>
<dbReference type="HOGENOM" id="CLU_049171_2_0_12"/>
<evidence type="ECO:0000259" key="1">
    <source>
        <dbReference type="Pfam" id="PF16011"/>
    </source>
</evidence>
<dbReference type="InParanoid" id="F5YD72"/>
<dbReference type="Gene3D" id="2.60.40.1190">
    <property type="match status" value="1"/>
</dbReference>
<dbReference type="Proteomes" id="UP000009222">
    <property type="component" value="Chromosome"/>
</dbReference>
<name>F5YD72_LEAAZ</name>